<organism evidence="4 5">
    <name type="scientific">Evansella caseinilytica</name>
    <dbReference type="NCBI Taxonomy" id="1503961"/>
    <lineage>
        <taxon>Bacteria</taxon>
        <taxon>Bacillati</taxon>
        <taxon>Bacillota</taxon>
        <taxon>Bacilli</taxon>
        <taxon>Bacillales</taxon>
        <taxon>Bacillaceae</taxon>
        <taxon>Evansella</taxon>
    </lineage>
</organism>
<accession>A0A1H3R0Q6</accession>
<dbReference type="GO" id="GO:0000160">
    <property type="term" value="P:phosphorelay signal transduction system"/>
    <property type="evidence" value="ECO:0007669"/>
    <property type="project" value="InterPro"/>
</dbReference>
<dbReference type="InterPro" id="IPR001789">
    <property type="entry name" value="Sig_transdc_resp-reg_receiver"/>
</dbReference>
<dbReference type="AlphaFoldDB" id="A0A1H3R0Q6"/>
<dbReference type="PANTHER" id="PTHR43228">
    <property type="entry name" value="TWO-COMPONENT RESPONSE REGULATOR"/>
    <property type="match status" value="1"/>
</dbReference>
<evidence type="ECO:0000259" key="3">
    <source>
        <dbReference type="PROSITE" id="PS50110"/>
    </source>
</evidence>
<proteinExistence type="predicted"/>
<dbReference type="OrthoDB" id="9790669at2"/>
<keyword evidence="1" id="KW-0597">Phosphoprotein</keyword>
<feature type="compositionally biased region" description="Basic and acidic residues" evidence="2">
    <location>
        <begin position="114"/>
        <end position="125"/>
    </location>
</feature>
<feature type="modified residue" description="4-aspartylphosphate" evidence="1">
    <location>
        <position position="55"/>
    </location>
</feature>
<feature type="domain" description="Response regulatory" evidence="3">
    <location>
        <begin position="5"/>
        <end position="120"/>
    </location>
</feature>
<dbReference type="STRING" id="1503961.SAMN05421736_107110"/>
<dbReference type="SMART" id="SM00448">
    <property type="entry name" value="REC"/>
    <property type="match status" value="1"/>
</dbReference>
<protein>
    <submittedName>
        <fullName evidence="4">Two-component system, chemotaxis family, response regulator CheY</fullName>
    </submittedName>
</protein>
<reference evidence="5" key="1">
    <citation type="submission" date="2016-10" db="EMBL/GenBank/DDBJ databases">
        <authorList>
            <person name="Varghese N."/>
            <person name="Submissions S."/>
        </authorList>
    </citation>
    <scope>NUCLEOTIDE SEQUENCE [LARGE SCALE GENOMIC DNA]</scope>
    <source>
        <strain evidence="5">SP</strain>
    </source>
</reference>
<name>A0A1H3R0Q6_9BACI</name>
<evidence type="ECO:0000256" key="1">
    <source>
        <dbReference type="PROSITE-ProRule" id="PRU00169"/>
    </source>
</evidence>
<dbReference type="SUPFAM" id="SSF52172">
    <property type="entry name" value="CheY-like"/>
    <property type="match status" value="1"/>
</dbReference>
<dbReference type="PROSITE" id="PS50110">
    <property type="entry name" value="RESPONSE_REGULATORY"/>
    <property type="match status" value="1"/>
</dbReference>
<evidence type="ECO:0000256" key="2">
    <source>
        <dbReference type="SAM" id="MobiDB-lite"/>
    </source>
</evidence>
<dbReference type="EMBL" id="FNPI01000007">
    <property type="protein sequence ID" value="SDZ18519.1"/>
    <property type="molecule type" value="Genomic_DNA"/>
</dbReference>
<dbReference type="PANTHER" id="PTHR43228:SF1">
    <property type="entry name" value="TWO-COMPONENT RESPONSE REGULATOR ARR22"/>
    <property type="match status" value="1"/>
</dbReference>
<dbReference type="Proteomes" id="UP000198935">
    <property type="component" value="Unassembled WGS sequence"/>
</dbReference>
<gene>
    <name evidence="4" type="ORF">SAMN05421736_107110</name>
</gene>
<keyword evidence="5" id="KW-1185">Reference proteome</keyword>
<dbReference type="InterPro" id="IPR052048">
    <property type="entry name" value="ST_Response_Regulator"/>
</dbReference>
<dbReference type="Gene3D" id="3.40.50.2300">
    <property type="match status" value="1"/>
</dbReference>
<sequence>MKELSVLVCDDSATIRQQMIKTLKSVGIATFYEAADGEEAVQICYDKKPNLVFMDIIMPKKDGIAALKEITQNYPSIKVIIASSTTGHAHLKKALLLGAYAVVQKPVDEKTARDILKKYRDERSDSPPADPKNT</sequence>
<evidence type="ECO:0000313" key="4">
    <source>
        <dbReference type="EMBL" id="SDZ18519.1"/>
    </source>
</evidence>
<feature type="region of interest" description="Disordered" evidence="2">
    <location>
        <begin position="114"/>
        <end position="134"/>
    </location>
</feature>
<dbReference type="InterPro" id="IPR011006">
    <property type="entry name" value="CheY-like_superfamily"/>
</dbReference>
<evidence type="ECO:0000313" key="5">
    <source>
        <dbReference type="Proteomes" id="UP000198935"/>
    </source>
</evidence>
<dbReference type="Pfam" id="PF00072">
    <property type="entry name" value="Response_reg"/>
    <property type="match status" value="1"/>
</dbReference>